<dbReference type="GO" id="GO:0030687">
    <property type="term" value="C:preribosome, large subunit precursor"/>
    <property type="evidence" value="ECO:0007669"/>
    <property type="project" value="UniProtKB-UniRule"/>
</dbReference>
<dbReference type="InterPro" id="IPR036420">
    <property type="entry name" value="BRCT_dom_sf"/>
</dbReference>
<dbReference type="FunFam" id="3.40.50.10190:FF:000002">
    <property type="entry name" value="Pescadillo homolog"/>
    <property type="match status" value="1"/>
</dbReference>
<feature type="compositionally biased region" description="Basic residues" evidence="5">
    <location>
        <begin position="590"/>
        <end position="605"/>
    </location>
</feature>
<evidence type="ECO:0000256" key="2">
    <source>
        <dbReference type="ARBA" id="ARBA00022552"/>
    </source>
</evidence>
<evidence type="ECO:0000313" key="8">
    <source>
        <dbReference type="Proteomes" id="UP001151516"/>
    </source>
</evidence>
<evidence type="ECO:0000256" key="4">
    <source>
        <dbReference type="HAMAP-Rule" id="MF_03028"/>
    </source>
</evidence>
<comment type="function">
    <text evidence="4">Component of the NOP7 complex, which is required for maturation of the 25S and 5.8S ribosomal RNAs and formation of the 60S ribosome.</text>
</comment>
<dbReference type="GO" id="GO:0005654">
    <property type="term" value="C:nucleoplasm"/>
    <property type="evidence" value="ECO:0007669"/>
    <property type="project" value="UniProtKB-SubCell"/>
</dbReference>
<dbReference type="AlphaFoldDB" id="A0A9W8L4A1"/>
<dbReference type="SUPFAM" id="SSF52113">
    <property type="entry name" value="BRCT domain"/>
    <property type="match status" value="1"/>
</dbReference>
<keyword evidence="1 4" id="KW-0690">Ribosome biogenesis</keyword>
<evidence type="ECO:0000313" key="7">
    <source>
        <dbReference type="EMBL" id="KAJ2689206.1"/>
    </source>
</evidence>
<evidence type="ECO:0000256" key="3">
    <source>
        <dbReference type="ARBA" id="ARBA00023242"/>
    </source>
</evidence>
<dbReference type="HAMAP" id="MF_03028">
    <property type="entry name" value="Pescadillo"/>
    <property type="match status" value="1"/>
</dbReference>
<comment type="subunit">
    <text evidence="4">Component of the NOP7 complex, composed of ERB1, NOP7 and YTM1. Within the NOP7 complex ERB1 appears to interact directly with NOP7 and YTM1. The NOP7 complex also associates with the 66S pre-ribosome.</text>
</comment>
<dbReference type="Pfam" id="PF06732">
    <property type="entry name" value="Pescadillo_N"/>
    <property type="match status" value="1"/>
</dbReference>
<feature type="region of interest" description="Disordered" evidence="5">
    <location>
        <begin position="583"/>
        <end position="605"/>
    </location>
</feature>
<dbReference type="OrthoDB" id="10264910at2759"/>
<gene>
    <name evidence="4 7" type="primary">NOP7</name>
    <name evidence="7" type="ORF">IWW39_001668</name>
</gene>
<feature type="domain" description="BRCT" evidence="6">
    <location>
        <begin position="334"/>
        <end position="427"/>
    </location>
</feature>
<comment type="caution">
    <text evidence="7">The sequence shown here is derived from an EMBL/GenBank/DDBJ whole genome shotgun (WGS) entry which is preliminary data.</text>
</comment>
<proteinExistence type="inferred from homology"/>
<dbReference type="GO" id="GO:0000463">
    <property type="term" value="P:maturation of LSU-rRNA from tricistronic rRNA transcript (SSU-rRNA, 5.8S rRNA, LSU-rRNA)"/>
    <property type="evidence" value="ECO:0007669"/>
    <property type="project" value="UniProtKB-UniRule"/>
</dbReference>
<dbReference type="PANTHER" id="PTHR12221">
    <property type="entry name" value="PESCADILLO - RELATED"/>
    <property type="match status" value="1"/>
</dbReference>
<organism evidence="7 8">
    <name type="scientific">Coemansia spiralis</name>
    <dbReference type="NCBI Taxonomy" id="417178"/>
    <lineage>
        <taxon>Eukaryota</taxon>
        <taxon>Fungi</taxon>
        <taxon>Fungi incertae sedis</taxon>
        <taxon>Zoopagomycota</taxon>
        <taxon>Kickxellomycotina</taxon>
        <taxon>Kickxellomycetes</taxon>
        <taxon>Kickxellales</taxon>
        <taxon>Kickxellaceae</taxon>
        <taxon>Coemansia</taxon>
    </lineage>
</organism>
<accession>A0A9W8L4A1</accession>
<feature type="compositionally biased region" description="Acidic residues" evidence="5">
    <location>
        <begin position="473"/>
        <end position="507"/>
    </location>
</feature>
<name>A0A9W8L4A1_9FUNG</name>
<dbReference type="GO" id="GO:0070545">
    <property type="term" value="C:PeBoW complex"/>
    <property type="evidence" value="ECO:0007669"/>
    <property type="project" value="TreeGrafter"/>
</dbReference>
<dbReference type="InterPro" id="IPR001357">
    <property type="entry name" value="BRCT_dom"/>
</dbReference>
<dbReference type="GO" id="GO:0003723">
    <property type="term" value="F:RNA binding"/>
    <property type="evidence" value="ECO:0007669"/>
    <property type="project" value="TreeGrafter"/>
</dbReference>
<comment type="similarity">
    <text evidence="4">Belongs to the pescadillo family.</text>
</comment>
<dbReference type="Proteomes" id="UP001151516">
    <property type="component" value="Unassembled WGS sequence"/>
</dbReference>
<dbReference type="GO" id="GO:0043021">
    <property type="term" value="F:ribonucleoprotein complex binding"/>
    <property type="evidence" value="ECO:0007669"/>
    <property type="project" value="UniProtKB-UniRule"/>
</dbReference>
<dbReference type="InterPro" id="IPR010613">
    <property type="entry name" value="PES"/>
</dbReference>
<evidence type="ECO:0000256" key="5">
    <source>
        <dbReference type="SAM" id="MobiDB-lite"/>
    </source>
</evidence>
<comment type="subcellular location">
    <subcellularLocation>
        <location evidence="4">Nucleus</location>
        <location evidence="4">Nucleolus</location>
    </subcellularLocation>
    <subcellularLocation>
        <location evidence="4">Nucleus</location>
        <location evidence="4">Nucleoplasm</location>
    </subcellularLocation>
</comment>
<evidence type="ECO:0000256" key="1">
    <source>
        <dbReference type="ARBA" id="ARBA00022517"/>
    </source>
</evidence>
<dbReference type="PROSITE" id="PS50172">
    <property type="entry name" value="BRCT"/>
    <property type="match status" value="1"/>
</dbReference>
<dbReference type="EMBL" id="JANBTX010000030">
    <property type="protein sequence ID" value="KAJ2689206.1"/>
    <property type="molecule type" value="Genomic_DNA"/>
</dbReference>
<keyword evidence="8" id="KW-1185">Reference proteome</keyword>
<evidence type="ECO:0000259" key="6">
    <source>
        <dbReference type="PROSITE" id="PS50172"/>
    </source>
</evidence>
<dbReference type="GO" id="GO:0000466">
    <property type="term" value="P:maturation of 5.8S rRNA from tricistronic rRNA transcript (SSU-rRNA, 5.8S rRNA, LSU-rRNA)"/>
    <property type="evidence" value="ECO:0007669"/>
    <property type="project" value="UniProtKB-UniRule"/>
</dbReference>
<feature type="compositionally biased region" description="Low complexity" evidence="5">
    <location>
        <begin position="530"/>
        <end position="542"/>
    </location>
</feature>
<dbReference type="CDD" id="cd17709">
    <property type="entry name" value="BRCT_pescadillo_like"/>
    <property type="match status" value="1"/>
</dbReference>
<keyword evidence="2 4" id="KW-0698">rRNA processing</keyword>
<dbReference type="Gene3D" id="3.40.50.10190">
    <property type="entry name" value="BRCT domain"/>
    <property type="match status" value="1"/>
</dbReference>
<feature type="region of interest" description="Disordered" evidence="5">
    <location>
        <begin position="461"/>
        <end position="554"/>
    </location>
</feature>
<protein>
    <recommendedName>
        <fullName evidence="4">Pescadillo homolog</fullName>
    </recommendedName>
    <alternativeName>
        <fullName evidence="4">Nucleolar protein 7 homolog</fullName>
    </alternativeName>
</protein>
<keyword evidence="3 4" id="KW-0539">Nucleus</keyword>
<sequence>MGKIKKKFSEGSSRTYTTRNRALRKLQVSLADFRRLCILKGIYPVEPRSQKKANRGSSKPTTFYYAKDIQLLLSEPLIAKFREHKIFLRKLQRALGKDDLTRAKGLETRRPEYTLDHLVIERYPAFVDALRDLDDALCMVFLFATMPTVSKVTNEIVEDCKRLSTEFMHYVIHSHCLRKVFLSIKGIYYQAEIQGQSITWIVPYQFSQNVPLDVDFKVMGTFLQFYRTLLGFVNYRLYTTSNLSYPPKVDQSMDDSAAGLGSLRIEAKRVEDLIKATQPTETTVPEVAMTKEMKQRMETLGSKIKKIVAADTTAPAYESVGDADGDQDDESQQSDNQLFAKQVFYLSREVPRYSLEFVIRAFGGRLGWDQTSGGGSPYAENDRTITVQISDRPVQGHQFLDRIYVQPQWVYDSINARRLLDVDDYLIGQTLPAHLSPFVEYEEGDYVPEAASKLAAAAGFEGEVTNLKPEDRDQSEDSEEEDVADIDGASADEDAPDSDDDEEDEDAIAEKQHQKQLLAERAGVSFSEYQQKQTAKPKPTAAGKKRSKAEIEEEERQKIAISMLSKKKRKVVNRTQADAYKKAKDVNTLKTRKAQAAKSAKGKKN</sequence>
<dbReference type="PANTHER" id="PTHR12221:SF6">
    <property type="entry name" value="PESCADILLO HOMOLOG"/>
    <property type="match status" value="1"/>
</dbReference>
<reference evidence="7" key="1">
    <citation type="submission" date="2022-07" db="EMBL/GenBank/DDBJ databases">
        <title>Phylogenomic reconstructions and comparative analyses of Kickxellomycotina fungi.</title>
        <authorList>
            <person name="Reynolds N.K."/>
            <person name="Stajich J.E."/>
            <person name="Barry K."/>
            <person name="Grigoriev I.V."/>
            <person name="Crous P."/>
            <person name="Smith M.E."/>
        </authorList>
    </citation>
    <scope>NUCLEOTIDE SEQUENCE</scope>
    <source>
        <strain evidence="7">CBS 109367</strain>
    </source>
</reference>